<evidence type="ECO:0000313" key="2">
    <source>
        <dbReference type="EMBL" id="PSR28931.1"/>
    </source>
</evidence>
<reference evidence="2 3" key="1">
    <citation type="journal article" date="2014" name="BMC Genomics">
        <title>Comparison of environmental and isolate Sulfobacillus genomes reveals diverse carbon, sulfur, nitrogen, and hydrogen metabolisms.</title>
        <authorList>
            <person name="Justice N.B."/>
            <person name="Norman A."/>
            <person name="Brown C.T."/>
            <person name="Singh A."/>
            <person name="Thomas B.C."/>
            <person name="Banfield J.F."/>
        </authorList>
    </citation>
    <scope>NUCLEOTIDE SEQUENCE [LARGE SCALE GENOMIC DNA]</scope>
    <source>
        <strain evidence="2">AMDSBA5</strain>
    </source>
</reference>
<dbReference type="Pfam" id="PF14104">
    <property type="entry name" value="DUF4277"/>
    <property type="match status" value="1"/>
</dbReference>
<evidence type="ECO:0000313" key="3">
    <source>
        <dbReference type="Proteomes" id="UP000242705"/>
    </source>
</evidence>
<feature type="domain" description="DUF4277" evidence="1">
    <location>
        <begin position="23"/>
        <end position="122"/>
    </location>
</feature>
<accession>A0A2T2X351</accession>
<evidence type="ECO:0000259" key="1">
    <source>
        <dbReference type="Pfam" id="PF14104"/>
    </source>
</evidence>
<dbReference type="Proteomes" id="UP000242705">
    <property type="component" value="Unassembled WGS sequence"/>
</dbReference>
<comment type="caution">
    <text evidence="2">The sequence shown here is derived from an EMBL/GenBank/DDBJ whole genome shotgun (WGS) entry which is preliminary data.</text>
</comment>
<name>A0A2T2X351_SULTH</name>
<gene>
    <name evidence="2" type="ORF">C7B47_02995</name>
</gene>
<protein>
    <recommendedName>
        <fullName evidence="1">DUF4277 domain-containing protein</fullName>
    </recommendedName>
</protein>
<proteinExistence type="predicted"/>
<dbReference type="InterPro" id="IPR025457">
    <property type="entry name" value="DUF4277"/>
</dbReference>
<dbReference type="EMBL" id="PXYX01000004">
    <property type="protein sequence ID" value="PSR28931.1"/>
    <property type="molecule type" value="Genomic_DNA"/>
</dbReference>
<sequence length="223" mass="24659">MKMANHFRMMTISEPTSRVVGAAPFVRALADHIELIDLLNRLLVWDAARTRISPGERLFVMIWDLLMGKMPLYRVEDRLLETDVPLLLGVGRQAADYSDDSLGRALDKLAAADPKKVFTAVAAHAFAREHIRLQRLHWDSTSKSLYGTYPEAEEAAVDATPEVADRAHFAVHQAPPAVPQRGYSQDHRPDLKQLILSVLVNGDGVLCLGSVDAGNASDKTLNR</sequence>
<feature type="non-terminal residue" evidence="2">
    <location>
        <position position="223"/>
    </location>
</feature>
<organism evidence="2 3">
    <name type="scientific">Sulfobacillus thermosulfidooxidans</name>
    <dbReference type="NCBI Taxonomy" id="28034"/>
    <lineage>
        <taxon>Bacteria</taxon>
        <taxon>Bacillati</taxon>
        <taxon>Bacillota</taxon>
        <taxon>Clostridia</taxon>
        <taxon>Eubacteriales</taxon>
        <taxon>Clostridiales Family XVII. Incertae Sedis</taxon>
        <taxon>Sulfobacillus</taxon>
    </lineage>
</organism>
<dbReference type="AlphaFoldDB" id="A0A2T2X351"/>